<dbReference type="GO" id="GO:0005886">
    <property type="term" value="C:plasma membrane"/>
    <property type="evidence" value="ECO:0007669"/>
    <property type="project" value="UniProtKB-SubCell"/>
</dbReference>
<name>A0A1Y4QKZ3_9FIRM</name>
<protein>
    <submittedName>
        <fullName evidence="9">AI-2E family transporter</fullName>
    </submittedName>
</protein>
<evidence type="ECO:0000256" key="2">
    <source>
        <dbReference type="ARBA" id="ARBA00009773"/>
    </source>
</evidence>
<proteinExistence type="inferred from homology"/>
<evidence type="ECO:0000256" key="4">
    <source>
        <dbReference type="ARBA" id="ARBA00022475"/>
    </source>
</evidence>
<keyword evidence="4" id="KW-1003">Cell membrane</keyword>
<feature type="transmembrane region" description="Helical" evidence="8">
    <location>
        <begin position="81"/>
        <end position="103"/>
    </location>
</feature>
<evidence type="ECO:0000256" key="3">
    <source>
        <dbReference type="ARBA" id="ARBA00022448"/>
    </source>
</evidence>
<dbReference type="Pfam" id="PF01594">
    <property type="entry name" value="AI-2E_transport"/>
    <property type="match status" value="1"/>
</dbReference>
<organism evidence="9 10">
    <name type="scientific">Thomasclavelia spiroformis</name>
    <dbReference type="NCBI Taxonomy" id="29348"/>
    <lineage>
        <taxon>Bacteria</taxon>
        <taxon>Bacillati</taxon>
        <taxon>Bacillota</taxon>
        <taxon>Erysipelotrichia</taxon>
        <taxon>Erysipelotrichales</taxon>
        <taxon>Coprobacillaceae</taxon>
        <taxon>Thomasclavelia</taxon>
    </lineage>
</organism>
<evidence type="ECO:0000256" key="5">
    <source>
        <dbReference type="ARBA" id="ARBA00022692"/>
    </source>
</evidence>
<comment type="subcellular location">
    <subcellularLocation>
        <location evidence="1">Cell membrane</location>
        <topology evidence="1">Multi-pass membrane protein</topology>
    </subcellularLocation>
</comment>
<reference evidence="10" key="1">
    <citation type="submission" date="2017-04" db="EMBL/GenBank/DDBJ databases">
        <title>Function of individual gut microbiota members based on whole genome sequencing of pure cultures obtained from chicken caecum.</title>
        <authorList>
            <person name="Medvecky M."/>
            <person name="Cejkova D."/>
            <person name="Polansky O."/>
            <person name="Karasova D."/>
            <person name="Kubasova T."/>
            <person name="Cizek A."/>
            <person name="Rychlik I."/>
        </authorList>
    </citation>
    <scope>NUCLEOTIDE SEQUENCE [LARGE SCALE GENOMIC DNA]</scope>
    <source>
        <strain evidence="10">An149</strain>
    </source>
</reference>
<evidence type="ECO:0000313" key="9">
    <source>
        <dbReference type="EMBL" id="OUQ05976.1"/>
    </source>
</evidence>
<comment type="similarity">
    <text evidence="2">Belongs to the autoinducer-2 exporter (AI-2E) (TC 2.A.86) family.</text>
</comment>
<dbReference type="AlphaFoldDB" id="A0A1Y4QKZ3"/>
<evidence type="ECO:0000256" key="6">
    <source>
        <dbReference type="ARBA" id="ARBA00022989"/>
    </source>
</evidence>
<evidence type="ECO:0000256" key="1">
    <source>
        <dbReference type="ARBA" id="ARBA00004651"/>
    </source>
</evidence>
<feature type="transmembrane region" description="Helical" evidence="8">
    <location>
        <begin position="242"/>
        <end position="261"/>
    </location>
</feature>
<comment type="caution">
    <text evidence="9">The sequence shown here is derived from an EMBL/GenBank/DDBJ whole genome shotgun (WGS) entry which is preliminary data.</text>
</comment>
<dbReference type="InterPro" id="IPR002549">
    <property type="entry name" value="AI-2E-like"/>
</dbReference>
<keyword evidence="5 8" id="KW-0812">Transmembrane</keyword>
<feature type="transmembrane region" description="Helical" evidence="8">
    <location>
        <begin position="172"/>
        <end position="195"/>
    </location>
</feature>
<dbReference type="Proteomes" id="UP000196258">
    <property type="component" value="Unassembled WGS sequence"/>
</dbReference>
<gene>
    <name evidence="9" type="ORF">B5E91_03985</name>
</gene>
<feature type="transmembrane region" description="Helical" evidence="8">
    <location>
        <begin position="329"/>
        <end position="362"/>
    </location>
</feature>
<sequence length="374" mass="41258">MNENKLNYRKILEIVILGIICYWGLNHYEMIFKSISKLISVIMPFILGFIIAFILNVLMIRVEKVLNKFFTTNKFQIIKRIASIILSILILLGVLLLVVKLVIPEISNAIKLIAASLPEVFETLEKWSKGDSGISLQLKSFFGTVDVQSLTSEFSEFAKIGFTGVLGSTVDILSMFVNGIFNIIVGFVFAIYILMSKETLKRQTRKLLSTCLPSKITNKIIEIATISRTTFTNFIIGQTIEAIILGSLCALGMKIFGFPYAPMVGTLVGITAFIPIIGAFIGGGIGAFMIMTVDPMQALLFIIYLVILQQIEGDLIYPRVVGSSVGLPSIWVLFAVTVGGGLWGIVGVLFSVPTLSVIYLLLKEYINNRSKSLE</sequence>
<accession>A0A1Y4QKZ3</accession>
<evidence type="ECO:0000313" key="10">
    <source>
        <dbReference type="Proteomes" id="UP000196258"/>
    </source>
</evidence>
<dbReference type="PANTHER" id="PTHR21716">
    <property type="entry name" value="TRANSMEMBRANE PROTEIN"/>
    <property type="match status" value="1"/>
</dbReference>
<evidence type="ECO:0000256" key="7">
    <source>
        <dbReference type="ARBA" id="ARBA00023136"/>
    </source>
</evidence>
<keyword evidence="7 8" id="KW-0472">Membrane</keyword>
<feature type="transmembrane region" description="Helical" evidence="8">
    <location>
        <begin position="298"/>
        <end position="317"/>
    </location>
</feature>
<feature type="transmembrane region" description="Helical" evidence="8">
    <location>
        <begin position="267"/>
        <end position="291"/>
    </location>
</feature>
<evidence type="ECO:0000256" key="8">
    <source>
        <dbReference type="SAM" id="Phobius"/>
    </source>
</evidence>
<keyword evidence="3" id="KW-0813">Transport</keyword>
<dbReference type="EMBL" id="NFLB01000003">
    <property type="protein sequence ID" value="OUQ05976.1"/>
    <property type="molecule type" value="Genomic_DNA"/>
</dbReference>
<dbReference type="GO" id="GO:0055085">
    <property type="term" value="P:transmembrane transport"/>
    <property type="evidence" value="ECO:0007669"/>
    <property type="project" value="TreeGrafter"/>
</dbReference>
<feature type="transmembrane region" description="Helical" evidence="8">
    <location>
        <begin position="12"/>
        <end position="32"/>
    </location>
</feature>
<keyword evidence="6 8" id="KW-1133">Transmembrane helix</keyword>
<dbReference type="RefSeq" id="WP_087255238.1">
    <property type="nucleotide sequence ID" value="NZ_JAGZXW010000013.1"/>
</dbReference>
<feature type="transmembrane region" description="Helical" evidence="8">
    <location>
        <begin position="38"/>
        <end position="60"/>
    </location>
</feature>
<dbReference type="PANTHER" id="PTHR21716:SF53">
    <property type="entry name" value="PERMEASE PERM-RELATED"/>
    <property type="match status" value="1"/>
</dbReference>